<keyword evidence="2" id="KW-1185">Reference proteome</keyword>
<gene>
    <name evidence="1" type="ORF">H5985_04915</name>
</gene>
<accession>A0ABS2GRZ1</accession>
<proteinExistence type="predicted"/>
<sequence>MSVNSYNPNSPATVNALTQAQLLNARIDTLIEKLQKSKDELDSFIKLASTGAIISTLSAPKTETIEEAAYALRGAQAIGDAAYMTSTAIKSCTETYNNFCRLDLPKAA</sequence>
<reference evidence="1 2" key="1">
    <citation type="journal article" date="2021" name="Sci. Rep.">
        <title>The distribution of antibiotic resistance genes in chicken gut microbiota commensals.</title>
        <authorList>
            <person name="Juricova H."/>
            <person name="Matiasovicova J."/>
            <person name="Kubasova T."/>
            <person name="Cejkova D."/>
            <person name="Rychlik I."/>
        </authorList>
    </citation>
    <scope>NUCLEOTIDE SEQUENCE [LARGE SCALE GENOMIC DNA]</scope>
    <source>
        <strain evidence="1 2">An562</strain>
    </source>
</reference>
<organism evidence="1 2">
    <name type="scientific">Parasutterella secunda</name>
    <dbReference type="NCBI Taxonomy" id="626947"/>
    <lineage>
        <taxon>Bacteria</taxon>
        <taxon>Pseudomonadati</taxon>
        <taxon>Pseudomonadota</taxon>
        <taxon>Betaproteobacteria</taxon>
        <taxon>Burkholderiales</taxon>
        <taxon>Sutterellaceae</taxon>
        <taxon>Parasutterella</taxon>
    </lineage>
</organism>
<dbReference type="RefSeq" id="WP_205050197.1">
    <property type="nucleotide sequence ID" value="NZ_JACJKX010000007.1"/>
</dbReference>
<protein>
    <submittedName>
        <fullName evidence="1">Uncharacterized protein</fullName>
    </submittedName>
</protein>
<dbReference type="Proteomes" id="UP000777002">
    <property type="component" value="Unassembled WGS sequence"/>
</dbReference>
<name>A0ABS2GRZ1_9BURK</name>
<comment type="caution">
    <text evidence="1">The sequence shown here is derived from an EMBL/GenBank/DDBJ whole genome shotgun (WGS) entry which is preliminary data.</text>
</comment>
<evidence type="ECO:0000313" key="1">
    <source>
        <dbReference type="EMBL" id="MBM6928610.1"/>
    </source>
</evidence>
<evidence type="ECO:0000313" key="2">
    <source>
        <dbReference type="Proteomes" id="UP000777002"/>
    </source>
</evidence>
<dbReference type="EMBL" id="JACJKX010000007">
    <property type="protein sequence ID" value="MBM6928610.1"/>
    <property type="molecule type" value="Genomic_DNA"/>
</dbReference>